<evidence type="ECO:0000313" key="1">
    <source>
        <dbReference type="EMBL" id="CAB3695254.1"/>
    </source>
</evidence>
<dbReference type="AlphaFoldDB" id="A0A6S7D5M0"/>
<dbReference type="SUPFAM" id="SSF54593">
    <property type="entry name" value="Glyoxalase/Bleomycin resistance protein/Dihydroxybiphenyl dioxygenase"/>
    <property type="match status" value="1"/>
</dbReference>
<dbReference type="RefSeq" id="WP_061303014.1">
    <property type="nucleotide sequence ID" value="NZ_CADIJS010000002.1"/>
</dbReference>
<keyword evidence="4" id="KW-1185">Reference proteome</keyword>
<organism evidence="2 3">
    <name type="scientific">Achromobacter piechaudii</name>
    <dbReference type="NCBI Taxonomy" id="72556"/>
    <lineage>
        <taxon>Bacteria</taxon>
        <taxon>Pseudomonadati</taxon>
        <taxon>Pseudomonadota</taxon>
        <taxon>Betaproteobacteria</taxon>
        <taxon>Burkholderiales</taxon>
        <taxon>Alcaligenaceae</taxon>
        <taxon>Achromobacter</taxon>
    </lineage>
</organism>
<gene>
    <name evidence="2" type="ORF">LMG1861_03207</name>
    <name evidence="1" type="ORF">LMG1873_02330</name>
</gene>
<evidence type="ECO:0000313" key="2">
    <source>
        <dbReference type="EMBL" id="CAB3879696.1"/>
    </source>
</evidence>
<dbReference type="Proteomes" id="UP000494105">
    <property type="component" value="Unassembled WGS sequence"/>
</dbReference>
<dbReference type="Gene3D" id="3.10.180.10">
    <property type="entry name" value="2,3-Dihydroxybiphenyl 1,2-Dioxygenase, domain 1"/>
    <property type="match status" value="1"/>
</dbReference>
<accession>A0A6S7D5M0</accession>
<dbReference type="InterPro" id="IPR029068">
    <property type="entry name" value="Glyas_Bleomycin-R_OHBP_Dase"/>
</dbReference>
<evidence type="ECO:0000313" key="4">
    <source>
        <dbReference type="Proteomes" id="UP000494116"/>
    </source>
</evidence>
<name>A0A6S7D5M0_9BURK</name>
<sequence length="176" mass="19941">MSKFFGGVRQVGYVVRDIQKAMHHWSAVLGVGPWFYKEEVGTTEFRYRGQVSQPPRLSIALANSGDLQIELIQQRDDAPSLYLDSLRTNGECAQHVAFWTLDNFDEFCDRLLTSGYEEGHGGRMGLRGRFAYFVHPELPSGMIEVSEMKGGKGEYFEEIRKASESWDGSAPIRPRT</sequence>
<dbReference type="EMBL" id="CADILD010000002">
    <property type="protein sequence ID" value="CAB3879696.1"/>
    <property type="molecule type" value="Genomic_DNA"/>
</dbReference>
<evidence type="ECO:0000313" key="3">
    <source>
        <dbReference type="Proteomes" id="UP000494105"/>
    </source>
</evidence>
<proteinExistence type="predicted"/>
<dbReference type="EMBL" id="CADIJS010000002">
    <property type="protein sequence ID" value="CAB3695254.1"/>
    <property type="molecule type" value="Genomic_DNA"/>
</dbReference>
<reference evidence="3 4" key="1">
    <citation type="submission" date="2020-04" db="EMBL/GenBank/DDBJ databases">
        <authorList>
            <person name="De Canck E."/>
        </authorList>
    </citation>
    <scope>NUCLEOTIDE SEQUENCE [LARGE SCALE GENOMIC DNA]</scope>
    <source>
        <strain evidence="2 3">LMG 1861</strain>
        <strain evidence="1 4">LMG 1873</strain>
    </source>
</reference>
<dbReference type="Proteomes" id="UP000494116">
    <property type="component" value="Unassembled WGS sequence"/>
</dbReference>
<evidence type="ECO:0008006" key="5">
    <source>
        <dbReference type="Google" id="ProtNLM"/>
    </source>
</evidence>
<protein>
    <recommendedName>
        <fullName evidence="5">VOC domain-containing protein</fullName>
    </recommendedName>
</protein>
<dbReference type="Pfam" id="PF13669">
    <property type="entry name" value="Glyoxalase_4"/>
    <property type="match status" value="1"/>
</dbReference>